<feature type="compositionally biased region" description="Basic and acidic residues" evidence="1">
    <location>
        <begin position="273"/>
        <end position="284"/>
    </location>
</feature>
<dbReference type="PANTHER" id="PTHR21178">
    <property type="entry name" value="CILIA- AND FLAGELLA-ASSOCIATED PROTEIN 61"/>
    <property type="match status" value="1"/>
</dbReference>
<organism evidence="4 5">
    <name type="scientific">Hippocampus comes</name>
    <name type="common">Tiger tail seahorse</name>
    <dbReference type="NCBI Taxonomy" id="109280"/>
    <lineage>
        <taxon>Eukaryota</taxon>
        <taxon>Metazoa</taxon>
        <taxon>Chordata</taxon>
        <taxon>Craniata</taxon>
        <taxon>Vertebrata</taxon>
        <taxon>Euteleostomi</taxon>
        <taxon>Actinopterygii</taxon>
        <taxon>Neopterygii</taxon>
        <taxon>Teleostei</taxon>
        <taxon>Neoteleostei</taxon>
        <taxon>Acanthomorphata</taxon>
        <taxon>Syngnathiaria</taxon>
        <taxon>Syngnathiformes</taxon>
        <taxon>Syngnathoidei</taxon>
        <taxon>Syngnathidae</taxon>
        <taxon>Hippocampus</taxon>
    </lineage>
</organism>
<feature type="domain" description="Cilia- and flagella-associated protein 61 N-terminal" evidence="2">
    <location>
        <begin position="180"/>
        <end position="258"/>
    </location>
</feature>
<keyword evidence="5" id="KW-1185">Reference proteome</keyword>
<evidence type="ECO:0000313" key="5">
    <source>
        <dbReference type="Proteomes" id="UP000264820"/>
    </source>
</evidence>
<dbReference type="AlphaFoldDB" id="A0A3Q2XLS6"/>
<accession>A0A3Q2XLS6</accession>
<dbReference type="InterPro" id="IPR038884">
    <property type="entry name" value="CFAP61"/>
</dbReference>
<feature type="domain" description="CFAP61 dimerisation" evidence="3">
    <location>
        <begin position="972"/>
        <end position="1085"/>
    </location>
</feature>
<reference evidence="4" key="2">
    <citation type="submission" date="2025-09" db="UniProtKB">
        <authorList>
            <consortium name="Ensembl"/>
        </authorList>
    </citation>
    <scope>IDENTIFICATION</scope>
</reference>
<evidence type="ECO:0000259" key="2">
    <source>
        <dbReference type="Pfam" id="PF16092"/>
    </source>
</evidence>
<protein>
    <submittedName>
        <fullName evidence="4">Cilia and flagella associated protein 61</fullName>
    </submittedName>
</protein>
<dbReference type="Pfam" id="PF16092">
    <property type="entry name" value="CFAP61_N"/>
    <property type="match status" value="2"/>
</dbReference>
<dbReference type="OMA" id="RWNEGQI"/>
<dbReference type="Proteomes" id="UP000264820">
    <property type="component" value="Unplaced"/>
</dbReference>
<proteinExistence type="predicted"/>
<dbReference type="Gene3D" id="3.50.50.60">
    <property type="entry name" value="FAD/NAD(P)-binding domain"/>
    <property type="match status" value="2"/>
</dbReference>
<name>A0A3Q2XLS6_HIPCM</name>
<feature type="domain" description="Cilia- and flagella-associated protein 61 N-terminal" evidence="2">
    <location>
        <begin position="16"/>
        <end position="127"/>
    </location>
</feature>
<sequence length="1149" mass="128572">MNNTITSSSGQVANVTVRRSECSDAEAIENLLSPEALELFGPINVLQLLEKANLAVTLASEEGDVMAHASFFDHPVTSLVDPPHWESFFCKHLKADALTVCPWNTLFLHLFVSQTAFSAASFQHIMRCLQCNHTDGGLCIWFLGLQWELHASFLISTNTSMLLYNPSIVSRVKSGNVCVRVEDHDDVMHIVAQQTKILSVLQRPYFLSELIEAQDKNNHAAVCECDGTITGFISVTAEVDVRRLQEHFDLKHFGGLCKAKQDADDTDDSESDADPHPHEAEKPPQEPQPEPQQEPLEEPESEGQQECQVLKQQVIITVDSIIMKTNLTLSLVTVHQDLDFCIITVPTMSLDFPLLQNFLRVPPASSTCRRCACRSVNVRPALESDRDGLADLVRRVRRGRVALLRDLDLLFDNQADAVGTRAHVDGGLTLTRARRPDACLLTQAECPLQAFVADVDGALAGMLIIRDEMDMEYIRARYNIENFIYFSHHGAQEHAQLRHFVLRRCFQHFSRHLFKEALRLARKSSLYHRVYPLGSGREDGCVDHLDFVLDCAVPVRPRRQIIYPLKELGPNAPARSITEEQAPFALNLISRKLTMEPKVTVNARIVLVGASDTGLSFLEVLCFCPHLRFNNLTLISTNGFPADYGPAGIKFLSTSHAYNSREMAQLPLRSCVAEVAAKMVAINRKSKHVVVSSGAKIPYDYLVLCTGLQYQVPCPTQVDQEQPETNEPRKEASFPPRYTGTVPSNFFTLNDPHDCNTARDWLLENFVRKKDNAVVYGNGLDVFTTVEMLLRIGVRGSCIHLVLTPPLRPRGLYFSDAGVESAVMAAMTKAQVHIHHDCLLMQMNNGEHPDPLTSVSFSTGSEALHLPCGVSVFINLSSRGVDYDAFGSINSSFLVFDGRLVIDGAFRTNDAAIWGAGPLTKFSRSYYSDEWSHANFNSKEVGQELATMLLRHFDPTLEAHCEMPSAADRLVPIYKRPKIKGAKLPGRLNYLCVTKPVASRPRGPSVGRRIATGRPESGDYFCLHLDRNQVVETITCLSLKPLPVHNLMCLYGKHQQLLGQLLVRLQLRQIHDLYSFFRQSWCLAIFHDRFSDFEEELLQGDAEVRHLQGAAPRDLMKNPSSRAPLRINAAKYLSFNRNLLPMFTCPDDL</sequence>
<feature type="region of interest" description="Disordered" evidence="1">
    <location>
        <begin position="259"/>
        <end position="304"/>
    </location>
</feature>
<dbReference type="InterPro" id="IPR036188">
    <property type="entry name" value="FAD/NAD-bd_sf"/>
</dbReference>
<reference evidence="4" key="1">
    <citation type="submission" date="2025-08" db="UniProtKB">
        <authorList>
            <consortium name="Ensembl"/>
        </authorList>
    </citation>
    <scope>IDENTIFICATION</scope>
</reference>
<dbReference type="InterPro" id="IPR056299">
    <property type="entry name" value="CFAP61_dimer"/>
</dbReference>
<dbReference type="STRING" id="109280.ENSHCOP00000004887"/>
<dbReference type="InterPro" id="IPR032151">
    <property type="entry name" value="CFAP61_N"/>
</dbReference>
<dbReference type="SUPFAM" id="SSF51905">
    <property type="entry name" value="FAD/NAD(P)-binding domain"/>
    <property type="match status" value="1"/>
</dbReference>
<evidence type="ECO:0000313" key="4">
    <source>
        <dbReference type="Ensembl" id="ENSHCOP00000004887.1"/>
    </source>
</evidence>
<dbReference type="GeneTree" id="ENSGT00390000004987"/>
<evidence type="ECO:0000256" key="1">
    <source>
        <dbReference type="SAM" id="MobiDB-lite"/>
    </source>
</evidence>
<evidence type="ECO:0000259" key="3">
    <source>
        <dbReference type="Pfam" id="PF23150"/>
    </source>
</evidence>
<dbReference type="Ensembl" id="ENSHCOT00000006299.1">
    <property type="protein sequence ID" value="ENSHCOP00000004887.1"/>
    <property type="gene ID" value="ENSHCOG00000006457.1"/>
</dbReference>
<dbReference type="PANTHER" id="PTHR21178:SF8">
    <property type="entry name" value="CILIA- AND FLAGELLA-ASSOCIATED PROTEIN 61"/>
    <property type="match status" value="1"/>
</dbReference>
<dbReference type="Pfam" id="PF23150">
    <property type="entry name" value="CFAP61_dimer"/>
    <property type="match status" value="1"/>
</dbReference>